<keyword evidence="3" id="KW-0175">Coiled coil</keyword>
<feature type="compositionally biased region" description="Low complexity" evidence="4">
    <location>
        <begin position="238"/>
        <end position="254"/>
    </location>
</feature>
<evidence type="ECO:0000256" key="1">
    <source>
        <dbReference type="ARBA" id="ARBA00022448"/>
    </source>
</evidence>
<evidence type="ECO:0000313" key="7">
    <source>
        <dbReference type="Proteomes" id="UP000002630"/>
    </source>
</evidence>
<dbReference type="AlphaFoldDB" id="D7G3W7"/>
<sequence>MSETPLRSCKQLARAVVVGCRKQVPWAVIKVRSETEIIRCLDPRFFVEGEKDVARLAVTTQIASMVQENYAALVGGMRQVQAVDLDLARAGVQISNGRRGLQRSLARSTGPVLRLIETGRRRDRLRLVEAVTASCLKAVAEEGRVEGDLAAGRFTQAVATAELLAETVAGDEQLSSAAVLGGVRERAENILATVKTRAELAVSELCQTFSPEAYGGIVEAFLLLEDRGALRPPPPPTTSTEPLIPAAPAASRAPPGEEGEVGPTAGEHDKGDGDNDAGAPGVAAGATSAGEGEKPPERRRRQWISQFTVNHE</sequence>
<dbReference type="GO" id="GO:0032456">
    <property type="term" value="P:endocytic recycling"/>
    <property type="evidence" value="ECO:0007669"/>
    <property type="project" value="InterPro"/>
</dbReference>
<evidence type="ECO:0000256" key="4">
    <source>
        <dbReference type="SAM" id="MobiDB-lite"/>
    </source>
</evidence>
<keyword evidence="7" id="KW-1185">Reference proteome</keyword>
<name>D7G3W7_ECTSI</name>
<dbReference type="InterPro" id="IPR019515">
    <property type="entry name" value="VPS54_N"/>
</dbReference>
<feature type="domain" description="Vacuolar protein sorting-associated protein 54 N-terminal" evidence="5">
    <location>
        <begin position="57"/>
        <end position="227"/>
    </location>
</feature>
<evidence type="ECO:0000256" key="3">
    <source>
        <dbReference type="ARBA" id="ARBA00023054"/>
    </source>
</evidence>
<evidence type="ECO:0000313" key="6">
    <source>
        <dbReference type="EMBL" id="CBJ33644.1"/>
    </source>
</evidence>
<dbReference type="InterPro" id="IPR040047">
    <property type="entry name" value="VPS50"/>
</dbReference>
<proteinExistence type="predicted"/>
<dbReference type="GO" id="GO:1990745">
    <property type="term" value="C:EARP complex"/>
    <property type="evidence" value="ECO:0007669"/>
    <property type="project" value="InterPro"/>
</dbReference>
<keyword evidence="2" id="KW-0653">Protein transport</keyword>
<evidence type="ECO:0000259" key="5">
    <source>
        <dbReference type="Pfam" id="PF10475"/>
    </source>
</evidence>
<feature type="region of interest" description="Disordered" evidence="4">
    <location>
        <begin position="229"/>
        <end position="312"/>
    </location>
</feature>
<dbReference type="STRING" id="2880.D7G3W7"/>
<organism evidence="6 7">
    <name type="scientific">Ectocarpus siliculosus</name>
    <name type="common">Brown alga</name>
    <name type="synonym">Conferva siliculosa</name>
    <dbReference type="NCBI Taxonomy" id="2880"/>
    <lineage>
        <taxon>Eukaryota</taxon>
        <taxon>Sar</taxon>
        <taxon>Stramenopiles</taxon>
        <taxon>Ochrophyta</taxon>
        <taxon>PX clade</taxon>
        <taxon>Phaeophyceae</taxon>
        <taxon>Ectocarpales</taxon>
        <taxon>Ectocarpaceae</taxon>
        <taxon>Ectocarpus</taxon>
    </lineage>
</organism>
<dbReference type="GO" id="GO:0005829">
    <property type="term" value="C:cytosol"/>
    <property type="evidence" value="ECO:0007669"/>
    <property type="project" value="GOC"/>
</dbReference>
<evidence type="ECO:0000256" key="2">
    <source>
        <dbReference type="ARBA" id="ARBA00022927"/>
    </source>
</evidence>
<accession>D7G3W7</accession>
<gene>
    <name evidence="6" type="ORF">Esi_0535_0011</name>
</gene>
<dbReference type="GO" id="GO:0000149">
    <property type="term" value="F:SNARE binding"/>
    <property type="evidence" value="ECO:0007669"/>
    <property type="project" value="TreeGrafter"/>
</dbReference>
<dbReference type="InParanoid" id="D7G3W7"/>
<dbReference type="Proteomes" id="UP000002630">
    <property type="component" value="Unassembled WGS sequence"/>
</dbReference>
<dbReference type="Pfam" id="PF10475">
    <property type="entry name" value="Vps54_N"/>
    <property type="match status" value="1"/>
</dbReference>
<dbReference type="GO" id="GO:0042147">
    <property type="term" value="P:retrograde transport, endosome to Golgi"/>
    <property type="evidence" value="ECO:0007669"/>
    <property type="project" value="InterPro"/>
</dbReference>
<dbReference type="EMBL" id="FN649760">
    <property type="protein sequence ID" value="CBJ33644.1"/>
    <property type="molecule type" value="Genomic_DNA"/>
</dbReference>
<dbReference type="PANTHER" id="PTHR13258">
    <property type="entry name" value="SYNDETIN"/>
    <property type="match status" value="1"/>
</dbReference>
<keyword evidence="1" id="KW-0813">Transport</keyword>
<dbReference type="GO" id="GO:0015031">
    <property type="term" value="P:protein transport"/>
    <property type="evidence" value="ECO:0007669"/>
    <property type="project" value="UniProtKB-KW"/>
</dbReference>
<feature type="compositionally biased region" description="Polar residues" evidence="4">
    <location>
        <begin position="303"/>
        <end position="312"/>
    </location>
</feature>
<dbReference type="PANTHER" id="PTHR13258:SF0">
    <property type="entry name" value="SYNDETIN"/>
    <property type="match status" value="1"/>
</dbReference>
<reference evidence="6 7" key="1">
    <citation type="journal article" date="2010" name="Nature">
        <title>The Ectocarpus genome and the independent evolution of multicellularity in brown algae.</title>
        <authorList>
            <person name="Cock J.M."/>
            <person name="Sterck L."/>
            <person name="Rouze P."/>
            <person name="Scornet D."/>
            <person name="Allen A.E."/>
            <person name="Amoutzias G."/>
            <person name="Anthouard V."/>
            <person name="Artiguenave F."/>
            <person name="Aury J.M."/>
            <person name="Badger J.H."/>
            <person name="Beszteri B."/>
            <person name="Billiau K."/>
            <person name="Bonnet E."/>
            <person name="Bothwell J.H."/>
            <person name="Bowler C."/>
            <person name="Boyen C."/>
            <person name="Brownlee C."/>
            <person name="Carrano C.J."/>
            <person name="Charrier B."/>
            <person name="Cho G.Y."/>
            <person name="Coelho S.M."/>
            <person name="Collen J."/>
            <person name="Corre E."/>
            <person name="Da Silva C."/>
            <person name="Delage L."/>
            <person name="Delaroque N."/>
            <person name="Dittami S.M."/>
            <person name="Doulbeau S."/>
            <person name="Elias M."/>
            <person name="Farnham G."/>
            <person name="Gachon C.M."/>
            <person name="Gschloessl B."/>
            <person name="Heesch S."/>
            <person name="Jabbari K."/>
            <person name="Jubin C."/>
            <person name="Kawai H."/>
            <person name="Kimura K."/>
            <person name="Kloareg B."/>
            <person name="Kupper F.C."/>
            <person name="Lang D."/>
            <person name="Le Bail A."/>
            <person name="Leblanc C."/>
            <person name="Lerouge P."/>
            <person name="Lohr M."/>
            <person name="Lopez P.J."/>
            <person name="Martens C."/>
            <person name="Maumus F."/>
            <person name="Michel G."/>
            <person name="Miranda-Saavedra D."/>
            <person name="Morales J."/>
            <person name="Moreau H."/>
            <person name="Motomura T."/>
            <person name="Nagasato C."/>
            <person name="Napoli C.A."/>
            <person name="Nelson D.R."/>
            <person name="Nyvall-Collen P."/>
            <person name="Peters A.F."/>
            <person name="Pommier C."/>
            <person name="Potin P."/>
            <person name="Poulain J."/>
            <person name="Quesneville H."/>
            <person name="Read B."/>
            <person name="Rensing S.A."/>
            <person name="Ritter A."/>
            <person name="Rousvoal S."/>
            <person name="Samanta M."/>
            <person name="Samson G."/>
            <person name="Schroeder D.C."/>
            <person name="Segurens B."/>
            <person name="Strittmatter M."/>
            <person name="Tonon T."/>
            <person name="Tregear J.W."/>
            <person name="Valentin K."/>
            <person name="von Dassow P."/>
            <person name="Yamagishi T."/>
            <person name="Van de Peer Y."/>
            <person name="Wincker P."/>
        </authorList>
    </citation>
    <scope>NUCLEOTIDE SEQUENCE [LARGE SCALE GENOMIC DNA]</scope>
    <source>
        <strain evidence="7">Ec32 / CCAP1310/4</strain>
    </source>
</reference>
<protein>
    <recommendedName>
        <fullName evidence="5">Vacuolar protein sorting-associated protein 54 N-terminal domain-containing protein</fullName>
    </recommendedName>
</protein>